<reference evidence="2" key="1">
    <citation type="submission" date="2016-06" db="EMBL/GenBank/DDBJ databases">
        <authorList>
            <person name="Varghese N."/>
            <person name="Submissions Spin"/>
        </authorList>
    </citation>
    <scope>NUCLEOTIDE SEQUENCE [LARGE SCALE GENOMIC DNA]</scope>
    <source>
        <strain evidence="2">DSM 43363</strain>
    </source>
</reference>
<evidence type="ECO:0000313" key="2">
    <source>
        <dbReference type="Proteomes" id="UP000199343"/>
    </source>
</evidence>
<proteinExistence type="predicted"/>
<protein>
    <submittedName>
        <fullName evidence="1">Uncharacterized protein</fullName>
    </submittedName>
</protein>
<sequence>MLLMSPRGRVGWSRKRQVSAVRRTHLRIMPASSANLRTALSGFQSHYTHSHRNHGPRRSI</sequence>
<gene>
    <name evidence="1" type="ORF">GA0070608_4113</name>
</gene>
<evidence type="ECO:0000313" key="1">
    <source>
        <dbReference type="EMBL" id="SCL69734.1"/>
    </source>
</evidence>
<dbReference type="AlphaFoldDB" id="A0A1C6VUF8"/>
<name>A0A1C6VUF8_9ACTN</name>
<organism evidence="1 2">
    <name type="scientific">Micromonospora peucetia</name>
    <dbReference type="NCBI Taxonomy" id="47871"/>
    <lineage>
        <taxon>Bacteria</taxon>
        <taxon>Bacillati</taxon>
        <taxon>Actinomycetota</taxon>
        <taxon>Actinomycetes</taxon>
        <taxon>Micromonosporales</taxon>
        <taxon>Micromonosporaceae</taxon>
        <taxon>Micromonospora</taxon>
    </lineage>
</organism>
<dbReference type="EMBL" id="FMIC01000002">
    <property type="protein sequence ID" value="SCL69734.1"/>
    <property type="molecule type" value="Genomic_DNA"/>
</dbReference>
<accession>A0A1C6VUF8</accession>
<dbReference type="Proteomes" id="UP000199343">
    <property type="component" value="Unassembled WGS sequence"/>
</dbReference>